<protein>
    <submittedName>
        <fullName evidence="1">Uncharacterized protein</fullName>
    </submittedName>
</protein>
<comment type="caution">
    <text evidence="1">The sequence shown here is derived from an EMBL/GenBank/DDBJ whole genome shotgun (WGS) entry which is preliminary data.</text>
</comment>
<accession>A0AC60PNJ8</accession>
<evidence type="ECO:0000313" key="1">
    <source>
        <dbReference type="EMBL" id="KAG0422508.1"/>
    </source>
</evidence>
<sequence length="112" mass="12854">MVVLPSCASVERVFSVAVNIITKKLGKTSNETFESQLFLKILKGCRLVSDGRSCPRCKCDLGYYRRPAHVDEFVCPPIKSCPKEYGCEIRQRIGKCPFCKCYFKKHRRNVPF</sequence>
<proteinExistence type="predicted"/>
<organism evidence="1 2">
    <name type="scientific">Ixodes persulcatus</name>
    <name type="common">Taiga tick</name>
    <dbReference type="NCBI Taxonomy" id="34615"/>
    <lineage>
        <taxon>Eukaryota</taxon>
        <taxon>Metazoa</taxon>
        <taxon>Ecdysozoa</taxon>
        <taxon>Arthropoda</taxon>
        <taxon>Chelicerata</taxon>
        <taxon>Arachnida</taxon>
        <taxon>Acari</taxon>
        <taxon>Parasitiformes</taxon>
        <taxon>Ixodida</taxon>
        <taxon>Ixodoidea</taxon>
        <taxon>Ixodidae</taxon>
        <taxon>Ixodinae</taxon>
        <taxon>Ixodes</taxon>
    </lineage>
</organism>
<dbReference type="Proteomes" id="UP000805193">
    <property type="component" value="Unassembled WGS sequence"/>
</dbReference>
<dbReference type="EMBL" id="JABSTQ010010219">
    <property type="protein sequence ID" value="KAG0422508.1"/>
    <property type="molecule type" value="Genomic_DNA"/>
</dbReference>
<name>A0AC60PNJ8_IXOPE</name>
<keyword evidence="2" id="KW-1185">Reference proteome</keyword>
<evidence type="ECO:0000313" key="2">
    <source>
        <dbReference type="Proteomes" id="UP000805193"/>
    </source>
</evidence>
<reference evidence="1 2" key="1">
    <citation type="journal article" date="2020" name="Cell">
        <title>Large-Scale Comparative Analyses of Tick Genomes Elucidate Their Genetic Diversity and Vector Capacities.</title>
        <authorList>
            <consortium name="Tick Genome and Microbiome Consortium (TIGMIC)"/>
            <person name="Jia N."/>
            <person name="Wang J."/>
            <person name="Shi W."/>
            <person name="Du L."/>
            <person name="Sun Y."/>
            <person name="Zhan W."/>
            <person name="Jiang J.F."/>
            <person name="Wang Q."/>
            <person name="Zhang B."/>
            <person name="Ji P."/>
            <person name="Bell-Sakyi L."/>
            <person name="Cui X.M."/>
            <person name="Yuan T.T."/>
            <person name="Jiang B.G."/>
            <person name="Yang W.F."/>
            <person name="Lam T.T."/>
            <person name="Chang Q.C."/>
            <person name="Ding S.J."/>
            <person name="Wang X.J."/>
            <person name="Zhu J.G."/>
            <person name="Ruan X.D."/>
            <person name="Zhao L."/>
            <person name="Wei J.T."/>
            <person name="Ye R.Z."/>
            <person name="Que T.C."/>
            <person name="Du C.H."/>
            <person name="Zhou Y.H."/>
            <person name="Cheng J.X."/>
            <person name="Dai P.F."/>
            <person name="Guo W.B."/>
            <person name="Han X.H."/>
            <person name="Huang E.J."/>
            <person name="Li L.F."/>
            <person name="Wei W."/>
            <person name="Gao Y.C."/>
            <person name="Liu J.Z."/>
            <person name="Shao H.Z."/>
            <person name="Wang X."/>
            <person name="Wang C.C."/>
            <person name="Yang T.C."/>
            <person name="Huo Q.B."/>
            <person name="Li W."/>
            <person name="Chen H.Y."/>
            <person name="Chen S.E."/>
            <person name="Zhou L.G."/>
            <person name="Ni X.B."/>
            <person name="Tian J.H."/>
            <person name="Sheng Y."/>
            <person name="Liu T."/>
            <person name="Pan Y.S."/>
            <person name="Xia L.Y."/>
            <person name="Li J."/>
            <person name="Zhao F."/>
            <person name="Cao W.C."/>
        </authorList>
    </citation>
    <scope>NUCLEOTIDE SEQUENCE [LARGE SCALE GENOMIC DNA]</scope>
    <source>
        <strain evidence="1">Iper-2018</strain>
    </source>
</reference>
<gene>
    <name evidence="1" type="ORF">HPB47_001669</name>
</gene>